<dbReference type="RefSeq" id="WP_258119876.1">
    <property type="nucleotide sequence ID" value="NZ_CP062229.1"/>
</dbReference>
<evidence type="ECO:0000313" key="3">
    <source>
        <dbReference type="Proteomes" id="UP001058098"/>
    </source>
</evidence>
<feature type="domain" description="N-acetyltransferase" evidence="1">
    <location>
        <begin position="14"/>
        <end position="161"/>
    </location>
</feature>
<dbReference type="EMBL" id="CP062229">
    <property type="protein sequence ID" value="UVC15198.1"/>
    <property type="molecule type" value="Genomic_DNA"/>
</dbReference>
<keyword evidence="3" id="KW-1185">Reference proteome</keyword>
<evidence type="ECO:0000313" key="2">
    <source>
        <dbReference type="EMBL" id="UVC15198.1"/>
    </source>
</evidence>
<name>A0ABY5QVZ2_9HYPH</name>
<dbReference type="Pfam" id="PF00583">
    <property type="entry name" value="Acetyltransf_1"/>
    <property type="match status" value="1"/>
</dbReference>
<protein>
    <submittedName>
        <fullName evidence="2">GNAT family N-acetyltransferase</fullName>
    </submittedName>
</protein>
<proteinExistence type="predicted"/>
<dbReference type="CDD" id="cd04301">
    <property type="entry name" value="NAT_SF"/>
    <property type="match status" value="1"/>
</dbReference>
<dbReference type="InterPro" id="IPR000182">
    <property type="entry name" value="GNAT_dom"/>
</dbReference>
<sequence length="161" mass="17564">MAALGTRGSILAQLTYRAARLWRSTHGKRLYRRSYADVPTAFKVGEIPSEFILGELQDIDTLLGASFFYIDQSGDRIGLIHTTQRGETEDSSSIDLVLVSADHRSRGIGSVLVDATLQSLASDGHTDVASLTWQSNVGMNATFSKRGGRRGLGYFTYTMVA</sequence>
<dbReference type="Gene3D" id="3.40.630.30">
    <property type="match status" value="1"/>
</dbReference>
<dbReference type="InterPro" id="IPR016181">
    <property type="entry name" value="Acyl_CoA_acyltransferase"/>
</dbReference>
<organism evidence="2 3">
    <name type="scientific">Mesorhizobium onobrychidis</name>
    <dbReference type="NCBI Taxonomy" id="2775404"/>
    <lineage>
        <taxon>Bacteria</taxon>
        <taxon>Pseudomonadati</taxon>
        <taxon>Pseudomonadota</taxon>
        <taxon>Alphaproteobacteria</taxon>
        <taxon>Hyphomicrobiales</taxon>
        <taxon>Phyllobacteriaceae</taxon>
        <taxon>Mesorhizobium</taxon>
    </lineage>
</organism>
<dbReference type="PROSITE" id="PS51186">
    <property type="entry name" value="GNAT"/>
    <property type="match status" value="1"/>
</dbReference>
<accession>A0ABY5QVZ2</accession>
<reference evidence="2" key="1">
    <citation type="submission" date="2020-09" db="EMBL/GenBank/DDBJ databases">
        <title>Rhizobia associated with sainfoin plants.</title>
        <authorList>
            <person name="Asharfi S."/>
            <person name="Kuzmanovic N."/>
            <person name="Bunk B."/>
            <person name="Sproeer C."/>
            <person name="Becker M."/>
            <person name="Thuenen T."/>
        </authorList>
    </citation>
    <scope>NUCLEOTIDE SEQUENCE</scope>
    <source>
        <strain evidence="2">OM4</strain>
    </source>
</reference>
<dbReference type="Proteomes" id="UP001058098">
    <property type="component" value="Chromosome"/>
</dbReference>
<gene>
    <name evidence="2" type="ORF">IHQ72_32335</name>
</gene>
<evidence type="ECO:0000259" key="1">
    <source>
        <dbReference type="PROSITE" id="PS51186"/>
    </source>
</evidence>
<dbReference type="SUPFAM" id="SSF55729">
    <property type="entry name" value="Acyl-CoA N-acyltransferases (Nat)"/>
    <property type="match status" value="1"/>
</dbReference>